<organism evidence="1 2">
    <name type="scientific">Roseibium aggregatum (strain ATCC 25650 / DSM 13394 / JCM 20685 / NBRC 16684 / NCIMB 2208 / IAM 12614 / B1)</name>
    <name type="common">Stappia aggregata</name>
    <dbReference type="NCBI Taxonomy" id="384765"/>
    <lineage>
        <taxon>Bacteria</taxon>
        <taxon>Pseudomonadati</taxon>
        <taxon>Pseudomonadota</taxon>
        <taxon>Alphaproteobacteria</taxon>
        <taxon>Hyphomicrobiales</taxon>
        <taxon>Stappiaceae</taxon>
        <taxon>Roseibium</taxon>
    </lineage>
</organism>
<reference evidence="1 2" key="1">
    <citation type="submission" date="2006-05" db="EMBL/GenBank/DDBJ databases">
        <authorList>
            <person name="King G."/>
            <person name="Ferriera S."/>
            <person name="Johnson J."/>
            <person name="Kravitz S."/>
            <person name="Beeson K."/>
            <person name="Sutton G."/>
            <person name="Rogers Y.-H."/>
            <person name="Friedman R."/>
            <person name="Frazier M."/>
            <person name="Venter J.C."/>
        </authorList>
    </citation>
    <scope>NUCLEOTIDE SEQUENCE [LARGE SCALE GENOMIC DNA]</scope>
    <source>
        <strain evidence="2">ATCC 25650 / DSM 13394 / JCM 20685 / NBRC 16684 / NCIMB 2208 / IAM 12614 / B1</strain>
    </source>
</reference>
<evidence type="ECO:0000313" key="1">
    <source>
        <dbReference type="EMBL" id="EAV43010.1"/>
    </source>
</evidence>
<sequence>MKGTDMPLALNYTQGVMTEEAGLKAGKKITEAFLKWHGLGGNKVMTPNVTMQIQALPKNGALSGGEPVEGAWLECKTPSFALAARDIQVGFFKEATDIIAAAAEGRLPLDRIYSNVVHTVDGTWNLDGEAMTNSQISERIAQG</sequence>
<name>A0NVJ5_ROSAI</name>
<proteinExistence type="predicted"/>
<evidence type="ECO:0008006" key="3">
    <source>
        <dbReference type="Google" id="ProtNLM"/>
    </source>
</evidence>
<protein>
    <recommendedName>
        <fullName evidence="3">4-oxalocrotonate tautomerase</fullName>
    </recommendedName>
</protein>
<evidence type="ECO:0000313" key="2">
    <source>
        <dbReference type="Proteomes" id="UP000004848"/>
    </source>
</evidence>
<accession>A0NVJ5</accession>
<comment type="caution">
    <text evidence="1">The sequence shown here is derived from an EMBL/GenBank/DDBJ whole genome shotgun (WGS) entry which is preliminary data.</text>
</comment>
<dbReference type="eggNOG" id="ENOG5032TWF">
    <property type="taxonomic scope" value="Bacteria"/>
</dbReference>
<gene>
    <name evidence="1" type="ORF">SIAM614_19341</name>
</gene>
<dbReference type="Proteomes" id="UP000004848">
    <property type="component" value="Unassembled WGS sequence"/>
</dbReference>
<dbReference type="AlphaFoldDB" id="A0NVJ5"/>
<dbReference type="EMBL" id="AAUW01000011">
    <property type="protein sequence ID" value="EAV43010.1"/>
    <property type="molecule type" value="Genomic_DNA"/>
</dbReference>